<evidence type="ECO:0000259" key="5">
    <source>
        <dbReference type="PROSITE" id="PS51192"/>
    </source>
</evidence>
<keyword evidence="8" id="KW-1185">Reference proteome</keyword>
<dbReference type="GO" id="GO:0003676">
    <property type="term" value="F:nucleic acid binding"/>
    <property type="evidence" value="ECO:0007669"/>
    <property type="project" value="InterPro"/>
</dbReference>
<dbReference type="Pfam" id="PF00270">
    <property type="entry name" value="DEAD"/>
    <property type="match status" value="1"/>
</dbReference>
<dbReference type="PANTHER" id="PTHR47961">
    <property type="entry name" value="DNA POLYMERASE THETA, PUTATIVE (AFU_ORTHOLOGUE AFUA_1G05260)-RELATED"/>
    <property type="match status" value="1"/>
</dbReference>
<dbReference type="PROSITE" id="PS51192">
    <property type="entry name" value="HELICASE_ATP_BIND_1"/>
    <property type="match status" value="1"/>
</dbReference>
<dbReference type="Gene3D" id="3.40.50.1460">
    <property type="match status" value="1"/>
</dbReference>
<evidence type="ECO:0000256" key="1">
    <source>
        <dbReference type="ARBA" id="ARBA00022741"/>
    </source>
</evidence>
<dbReference type="InterPro" id="IPR001650">
    <property type="entry name" value="Helicase_C-like"/>
</dbReference>
<dbReference type="Gene3D" id="3.40.50.300">
    <property type="entry name" value="P-loop containing nucleotide triphosphate hydrolases"/>
    <property type="match status" value="2"/>
</dbReference>
<dbReference type="EMBL" id="RKHY01000002">
    <property type="protein sequence ID" value="ROS32036.1"/>
    <property type="molecule type" value="Genomic_DNA"/>
</dbReference>
<keyword evidence="2" id="KW-0378">Hydrolase</keyword>
<dbReference type="PROSITE" id="PS51194">
    <property type="entry name" value="HELICASE_CTER"/>
    <property type="match status" value="1"/>
</dbReference>
<dbReference type="SMART" id="SM00490">
    <property type="entry name" value="HELICc"/>
    <property type="match status" value="1"/>
</dbReference>
<protein>
    <submittedName>
        <fullName evidence="7">Replicative superfamily II helicase</fullName>
    </submittedName>
</protein>
<dbReference type="PANTHER" id="PTHR47961:SF10">
    <property type="entry name" value="ATP-DEPENDENT DNA HELICASE HEL308"/>
    <property type="match status" value="1"/>
</dbReference>
<accession>A0A3N2G5W3</accession>
<dbReference type="InterPro" id="IPR050474">
    <property type="entry name" value="Hel308_SKI2-like"/>
</dbReference>
<feature type="domain" description="Helicase C-terminal" evidence="6">
    <location>
        <begin position="515"/>
        <end position="707"/>
    </location>
</feature>
<proteinExistence type="predicted"/>
<dbReference type="SUPFAM" id="SSF52540">
    <property type="entry name" value="P-loop containing nucleoside triphosphate hydrolases"/>
    <property type="match status" value="1"/>
</dbReference>
<comment type="caution">
    <text evidence="7">The sequence shown here is derived from an EMBL/GenBank/DDBJ whole genome shotgun (WGS) entry which is preliminary data.</text>
</comment>
<dbReference type="InterPro" id="IPR011545">
    <property type="entry name" value="DEAD/DEAH_box_helicase_dom"/>
</dbReference>
<keyword evidence="3 7" id="KW-0347">Helicase</keyword>
<dbReference type="Proteomes" id="UP000274843">
    <property type="component" value="Unassembled WGS sequence"/>
</dbReference>
<name>A0A3N2G5W3_9PSEU</name>
<gene>
    <name evidence="7" type="ORF">EDD35_7778</name>
</gene>
<dbReference type="InterPro" id="IPR027417">
    <property type="entry name" value="P-loop_NTPase"/>
</dbReference>
<evidence type="ECO:0000256" key="2">
    <source>
        <dbReference type="ARBA" id="ARBA00022801"/>
    </source>
</evidence>
<evidence type="ECO:0000313" key="8">
    <source>
        <dbReference type="Proteomes" id="UP000274843"/>
    </source>
</evidence>
<dbReference type="SUPFAM" id="SSF52129">
    <property type="entry name" value="Caspase-like"/>
    <property type="match status" value="1"/>
</dbReference>
<dbReference type="RefSeq" id="WP_167499275.1">
    <property type="nucleotide sequence ID" value="NZ_RKHY01000002.1"/>
</dbReference>
<reference evidence="7 8" key="1">
    <citation type="submission" date="2018-11" db="EMBL/GenBank/DDBJ databases">
        <title>Sequencing the genomes of 1000 actinobacteria strains.</title>
        <authorList>
            <person name="Klenk H.-P."/>
        </authorList>
    </citation>
    <scope>NUCLEOTIDE SEQUENCE [LARGE SCALE GENOMIC DNA]</scope>
    <source>
        <strain evidence="7 8">DSM 44348</strain>
    </source>
</reference>
<dbReference type="InterPro" id="IPR011600">
    <property type="entry name" value="Pept_C14_caspase"/>
</dbReference>
<dbReference type="Pfam" id="PF00656">
    <property type="entry name" value="Peptidase_C14"/>
    <property type="match status" value="1"/>
</dbReference>
<sequence>MEYEQKFHGLFVGIDNYESPAFGQLKYAKKDALALHALFSDTFKSKATVILDAAATKDRLTTEIGHLRASSTEQDIVVVTYSGHGTHDGFLATRDAEPNRLAETALSLDQLFDLAREIKAEAVVLVLDCCFSGRAGAKVLREPNRRDAVHGPRRALESVADDGMLVIAAAGGDQEARESGEFRHGLLTQYLLEGLRGHPAVRDGDRVPLWKLADHVSSRLRSHPPIHGVAHQNPVVSGRMMHVSLPILVPGANFKAIGEDAAPRRATPAFSSLSGMGVPDQAINAWEQRYPRLNELQLRAINDGRILHGGNVLVSAPTSAGKTLVGELAALRAVADGGRAVFLLSTRALVNEQYDRFQDTYSAAGVRVIRVTGELRDQTRALVMGDFDVAILTYEKFSAMLSGRPKLLSMTNVLVIDEIQTLTLPDRGPGLELLLTWVRLRRRTGPVPQIIGLSAVLGEAEELAEWLGAQLVSSTHRDVPLLEGVVTEDGTYRHLDENRHEQIAQLAPAGEEDTLLSRVVLALDEAGDQVIVFTATRGEAIRFAGTLASQLGRPAAAATIAALSGRGHGRLVEELLRCLQGGVAFHISDLGEDARLAVERAFRYHDSEIRVIVATTTLSQGLNLAADAVVIHRLRHPGEPERPYTVAEYRNMAGRAGRTGIARKGRSVLIAYGSVDAEQKWSSYITAAPEPVRSRLPGHDLRSLILFSFAGPASDLSTVTAAHVNAFLTWTFAAHLNVVGLSVHTFSSSQVSNAMTDLVNEGLIRSAEGGYVLTALGKVALRSGLSVDSVIVVAQALRAVGATQLNRMTLIAAAQLTEELLDMRFSLPAGHWRKEWQALQQKLRFQNIAEPMLDRLLGDYEPQSAGAARARRSLACLRWSHGVALPMIERELVEHQFVAVTSTGPVEQAARRTSNVIEAVIDIAMVVHRGADLGTLPEILPAQLELGVPAGLVPVLRHMPRRLDREACLDLARDGFDTANAILGAGERDLLAHVGDPDLVNALFAAAEKANQNDMDEPFEFPPPVD</sequence>
<dbReference type="AlphaFoldDB" id="A0A3N2G5W3"/>
<evidence type="ECO:0000259" key="6">
    <source>
        <dbReference type="PROSITE" id="PS51194"/>
    </source>
</evidence>
<dbReference type="GO" id="GO:0005524">
    <property type="term" value="F:ATP binding"/>
    <property type="evidence" value="ECO:0007669"/>
    <property type="project" value="UniProtKB-KW"/>
</dbReference>
<dbReference type="GO" id="GO:0006508">
    <property type="term" value="P:proteolysis"/>
    <property type="evidence" value="ECO:0007669"/>
    <property type="project" value="InterPro"/>
</dbReference>
<dbReference type="InterPro" id="IPR029030">
    <property type="entry name" value="Caspase-like_dom_sf"/>
</dbReference>
<dbReference type="GeneID" id="301849006"/>
<dbReference type="SMART" id="SM00487">
    <property type="entry name" value="DEXDc"/>
    <property type="match status" value="1"/>
</dbReference>
<dbReference type="InterPro" id="IPR014001">
    <property type="entry name" value="Helicase_ATP-bd"/>
</dbReference>
<dbReference type="GO" id="GO:0004197">
    <property type="term" value="F:cysteine-type endopeptidase activity"/>
    <property type="evidence" value="ECO:0007669"/>
    <property type="project" value="InterPro"/>
</dbReference>
<evidence type="ECO:0000256" key="4">
    <source>
        <dbReference type="ARBA" id="ARBA00022840"/>
    </source>
</evidence>
<dbReference type="GO" id="GO:0004386">
    <property type="term" value="F:helicase activity"/>
    <property type="evidence" value="ECO:0007669"/>
    <property type="project" value="UniProtKB-KW"/>
</dbReference>
<evidence type="ECO:0000256" key="3">
    <source>
        <dbReference type="ARBA" id="ARBA00022806"/>
    </source>
</evidence>
<keyword evidence="4" id="KW-0067">ATP-binding</keyword>
<feature type="domain" description="Helicase ATP-binding" evidence="5">
    <location>
        <begin position="303"/>
        <end position="475"/>
    </location>
</feature>
<organism evidence="7 8">
    <name type="scientific">Amycolatopsis thermoflava</name>
    <dbReference type="NCBI Taxonomy" id="84480"/>
    <lineage>
        <taxon>Bacteria</taxon>
        <taxon>Bacillati</taxon>
        <taxon>Actinomycetota</taxon>
        <taxon>Actinomycetes</taxon>
        <taxon>Pseudonocardiales</taxon>
        <taxon>Pseudonocardiaceae</taxon>
        <taxon>Amycolatopsis</taxon>
        <taxon>Amycolatopsis methanolica group</taxon>
    </lineage>
</organism>
<evidence type="ECO:0000313" key="7">
    <source>
        <dbReference type="EMBL" id="ROS32036.1"/>
    </source>
</evidence>
<dbReference type="Pfam" id="PF00271">
    <property type="entry name" value="Helicase_C"/>
    <property type="match status" value="1"/>
</dbReference>
<keyword evidence="1" id="KW-0547">Nucleotide-binding</keyword>